<keyword evidence="2" id="KW-1185">Reference proteome</keyword>
<dbReference type="InterPro" id="IPR011990">
    <property type="entry name" value="TPR-like_helical_dom_sf"/>
</dbReference>
<dbReference type="AlphaFoldDB" id="A0A1Q9DL19"/>
<protein>
    <submittedName>
        <fullName evidence="1">Uncharacterized protein</fullName>
    </submittedName>
</protein>
<dbReference type="EMBL" id="LSRX01000487">
    <property type="protein sequence ID" value="OLP95877.1"/>
    <property type="molecule type" value="Genomic_DNA"/>
</dbReference>
<dbReference type="Proteomes" id="UP000186817">
    <property type="component" value="Unassembled WGS sequence"/>
</dbReference>
<reference evidence="1 2" key="1">
    <citation type="submission" date="2016-02" db="EMBL/GenBank/DDBJ databases">
        <title>Genome analysis of coral dinoflagellate symbionts highlights evolutionary adaptations to a symbiotic lifestyle.</title>
        <authorList>
            <person name="Aranda M."/>
            <person name="Li Y."/>
            <person name="Liew Y.J."/>
            <person name="Baumgarten S."/>
            <person name="Simakov O."/>
            <person name="Wilson M."/>
            <person name="Piel J."/>
            <person name="Ashoor H."/>
            <person name="Bougouffa S."/>
            <person name="Bajic V.B."/>
            <person name="Ryu T."/>
            <person name="Ravasi T."/>
            <person name="Bayer T."/>
            <person name="Micklem G."/>
            <person name="Kim H."/>
            <person name="Bhak J."/>
            <person name="Lajeunesse T.C."/>
            <person name="Voolstra C.R."/>
        </authorList>
    </citation>
    <scope>NUCLEOTIDE SEQUENCE [LARGE SCALE GENOMIC DNA]</scope>
    <source>
        <strain evidence="1 2">CCMP2467</strain>
    </source>
</reference>
<sequence length="70" mass="8137">MRALFVAMSIVYQSHACTKQAASSDLRRAAQVDPENAEIKRELDKVRLRQKEADEKNRAVYERMIRTQQS</sequence>
<dbReference type="Gene3D" id="1.25.40.10">
    <property type="entry name" value="Tetratricopeptide repeat domain"/>
    <property type="match status" value="1"/>
</dbReference>
<organism evidence="1 2">
    <name type="scientific">Symbiodinium microadriaticum</name>
    <name type="common">Dinoflagellate</name>
    <name type="synonym">Zooxanthella microadriatica</name>
    <dbReference type="NCBI Taxonomy" id="2951"/>
    <lineage>
        <taxon>Eukaryota</taxon>
        <taxon>Sar</taxon>
        <taxon>Alveolata</taxon>
        <taxon>Dinophyceae</taxon>
        <taxon>Suessiales</taxon>
        <taxon>Symbiodiniaceae</taxon>
        <taxon>Symbiodinium</taxon>
    </lineage>
</organism>
<accession>A0A1Q9DL19</accession>
<name>A0A1Q9DL19_SYMMI</name>
<evidence type="ECO:0000313" key="2">
    <source>
        <dbReference type="Proteomes" id="UP000186817"/>
    </source>
</evidence>
<gene>
    <name evidence="1" type="ORF">AK812_SmicGene21959</name>
</gene>
<proteinExistence type="predicted"/>
<comment type="caution">
    <text evidence="1">The sequence shown here is derived from an EMBL/GenBank/DDBJ whole genome shotgun (WGS) entry which is preliminary data.</text>
</comment>
<evidence type="ECO:0000313" key="1">
    <source>
        <dbReference type="EMBL" id="OLP95877.1"/>
    </source>
</evidence>